<dbReference type="InterPro" id="IPR003010">
    <property type="entry name" value="C-N_Hydrolase"/>
</dbReference>
<accession>A0ABQ6IBE7</accession>
<dbReference type="Proteomes" id="UP001157125">
    <property type="component" value="Unassembled WGS sequence"/>
</dbReference>
<dbReference type="SUPFAM" id="SSF56317">
    <property type="entry name" value="Carbon-nitrogen hydrolase"/>
    <property type="match status" value="1"/>
</dbReference>
<evidence type="ECO:0000256" key="1">
    <source>
        <dbReference type="ARBA" id="ARBA00022598"/>
    </source>
</evidence>
<organism evidence="4 5">
    <name type="scientific">Demequina litorisediminis</name>
    <dbReference type="NCBI Taxonomy" id="1849022"/>
    <lineage>
        <taxon>Bacteria</taxon>
        <taxon>Bacillati</taxon>
        <taxon>Actinomycetota</taxon>
        <taxon>Actinomycetes</taxon>
        <taxon>Micrococcales</taxon>
        <taxon>Demequinaceae</taxon>
        <taxon>Demequina</taxon>
    </lineage>
</organism>
<comment type="caution">
    <text evidence="4">The sequence shown here is derived from an EMBL/GenBank/DDBJ whole genome shotgun (WGS) entry which is preliminary data.</text>
</comment>
<gene>
    <name evidence="4" type="ORF">GCM10025876_02680</name>
</gene>
<dbReference type="Gene3D" id="3.60.110.10">
    <property type="entry name" value="Carbon-nitrogen hydrolase"/>
    <property type="match status" value="1"/>
</dbReference>
<dbReference type="CDD" id="cd07570">
    <property type="entry name" value="GAT_Gln-NAD-synth"/>
    <property type="match status" value="1"/>
</dbReference>
<dbReference type="PROSITE" id="PS00920">
    <property type="entry name" value="NITRIL_CHT_1"/>
    <property type="match status" value="1"/>
</dbReference>
<reference evidence="5" key="1">
    <citation type="journal article" date="2019" name="Int. J. Syst. Evol. Microbiol.">
        <title>The Global Catalogue of Microorganisms (GCM) 10K type strain sequencing project: providing services to taxonomists for standard genome sequencing and annotation.</title>
        <authorList>
            <consortium name="The Broad Institute Genomics Platform"/>
            <consortium name="The Broad Institute Genome Sequencing Center for Infectious Disease"/>
            <person name="Wu L."/>
            <person name="Ma J."/>
        </authorList>
    </citation>
    <scope>NUCLEOTIDE SEQUENCE [LARGE SCALE GENOMIC DNA]</scope>
    <source>
        <strain evidence="5">NBRC 112299</strain>
    </source>
</reference>
<feature type="active site" description="Proton acceptor" evidence="2">
    <location>
        <position position="44"/>
    </location>
</feature>
<proteinExistence type="predicted"/>
<sequence length="289" mass="30278">MSELRVALAQVNPCVGDIAGNSTLVRSQCAAADAKGARLVLFPEMVMTGYPIEDLALRGSFQRAAAAAVDALAAGLAEDGLGHLTVIVGTLGVAASGRPFNQAAVLRDGEVIARYNKHHLPNYGVFDERRIFAAGEDPCVIDVDGHRIGLAICEDIWVDGGTVAQVADANVDLLAVLNGSPFEEGKGRVRTDLARRRAAEVGAPVAYVNLWGGQDDLVFDGHSFIVGPDGAWLANAVGFEDALLVWDLPAADAPPPLARWSTSPPIPSRCTGRASRVFGITSSRTGSGR</sequence>
<dbReference type="InterPro" id="IPR003694">
    <property type="entry name" value="NAD_synthase"/>
</dbReference>
<dbReference type="PANTHER" id="PTHR23090:SF9">
    <property type="entry name" value="GLUTAMINE-DEPENDENT NAD(+) SYNTHETASE"/>
    <property type="match status" value="1"/>
</dbReference>
<name>A0ABQ6IBE7_9MICO</name>
<evidence type="ECO:0000256" key="2">
    <source>
        <dbReference type="PROSITE-ProRule" id="PRU10139"/>
    </source>
</evidence>
<dbReference type="InterPro" id="IPR036526">
    <property type="entry name" value="C-N_Hydrolase_sf"/>
</dbReference>
<dbReference type="RefSeq" id="WP_284327204.1">
    <property type="nucleotide sequence ID" value="NZ_BSUN01000001.1"/>
</dbReference>
<dbReference type="Pfam" id="PF00795">
    <property type="entry name" value="CN_hydrolase"/>
    <property type="match status" value="1"/>
</dbReference>
<keyword evidence="5" id="KW-1185">Reference proteome</keyword>
<dbReference type="EMBL" id="BSUN01000001">
    <property type="protein sequence ID" value="GMA34064.1"/>
    <property type="molecule type" value="Genomic_DNA"/>
</dbReference>
<protein>
    <recommendedName>
        <fullName evidence="3">CN hydrolase domain-containing protein</fullName>
    </recommendedName>
</protein>
<dbReference type="PANTHER" id="PTHR23090">
    <property type="entry name" value="NH 3 /GLUTAMINE-DEPENDENT NAD + SYNTHETASE"/>
    <property type="match status" value="1"/>
</dbReference>
<dbReference type="InterPro" id="IPR000132">
    <property type="entry name" value="Nitrilase/CN_hydratase_CS"/>
</dbReference>
<evidence type="ECO:0000313" key="4">
    <source>
        <dbReference type="EMBL" id="GMA34064.1"/>
    </source>
</evidence>
<dbReference type="PROSITE" id="PS50263">
    <property type="entry name" value="CN_HYDROLASE"/>
    <property type="match status" value="1"/>
</dbReference>
<feature type="domain" description="CN hydrolase" evidence="3">
    <location>
        <begin position="4"/>
        <end position="250"/>
    </location>
</feature>
<keyword evidence="1" id="KW-0436">Ligase</keyword>
<evidence type="ECO:0000313" key="5">
    <source>
        <dbReference type="Proteomes" id="UP001157125"/>
    </source>
</evidence>
<evidence type="ECO:0000259" key="3">
    <source>
        <dbReference type="PROSITE" id="PS50263"/>
    </source>
</evidence>